<reference evidence="3" key="1">
    <citation type="submission" date="2019-06" db="EMBL/GenBank/DDBJ databases">
        <authorList>
            <person name="Broberg M."/>
        </authorList>
    </citation>
    <scope>NUCLEOTIDE SEQUENCE [LARGE SCALE GENOMIC DNA]</scope>
</reference>
<dbReference type="EMBL" id="CABFOC020000082">
    <property type="protein sequence ID" value="CAH0058512.1"/>
    <property type="molecule type" value="Genomic_DNA"/>
</dbReference>
<keyword evidence="3" id="KW-1185">Reference proteome</keyword>
<accession>A0A9N9ZN67</accession>
<dbReference type="AlphaFoldDB" id="A0A9N9ZN67"/>
<evidence type="ECO:0000313" key="2">
    <source>
        <dbReference type="EMBL" id="CAH0058512.1"/>
    </source>
</evidence>
<dbReference type="InterPro" id="IPR011611">
    <property type="entry name" value="PfkB_dom"/>
</dbReference>
<gene>
    <name evidence="2" type="ORF">CSOL1703_00008995</name>
</gene>
<proteinExistence type="predicted"/>
<dbReference type="Proteomes" id="UP000775872">
    <property type="component" value="Unassembled WGS sequence"/>
</dbReference>
<dbReference type="OrthoDB" id="497927at2759"/>
<evidence type="ECO:0000259" key="1">
    <source>
        <dbReference type="Pfam" id="PF00294"/>
    </source>
</evidence>
<dbReference type="InterPro" id="IPR029056">
    <property type="entry name" value="Ribokinase-like"/>
</dbReference>
<reference evidence="2 3" key="2">
    <citation type="submission" date="2021-10" db="EMBL/GenBank/DDBJ databases">
        <authorList>
            <person name="Piombo E."/>
        </authorList>
    </citation>
    <scope>NUCLEOTIDE SEQUENCE [LARGE SCALE GENOMIC DNA]</scope>
</reference>
<dbReference type="Gene3D" id="3.40.1190.20">
    <property type="match status" value="1"/>
</dbReference>
<protein>
    <recommendedName>
        <fullName evidence="1">Carbohydrate kinase PfkB domain-containing protein</fullName>
    </recommendedName>
</protein>
<name>A0A9N9ZN67_9HYPO</name>
<dbReference type="PANTHER" id="PTHR47098">
    <property type="entry name" value="PROTEIN MAK32"/>
    <property type="match status" value="1"/>
</dbReference>
<evidence type="ECO:0000313" key="3">
    <source>
        <dbReference type="Proteomes" id="UP000775872"/>
    </source>
</evidence>
<feature type="domain" description="Carbohydrate kinase PfkB" evidence="1">
    <location>
        <begin position="34"/>
        <end position="302"/>
    </location>
</feature>
<comment type="caution">
    <text evidence="2">The sequence shown here is derived from an EMBL/GenBank/DDBJ whole genome shotgun (WGS) entry which is preliminary data.</text>
</comment>
<organism evidence="2 3">
    <name type="scientific">Clonostachys solani</name>
    <dbReference type="NCBI Taxonomy" id="160281"/>
    <lineage>
        <taxon>Eukaryota</taxon>
        <taxon>Fungi</taxon>
        <taxon>Dikarya</taxon>
        <taxon>Ascomycota</taxon>
        <taxon>Pezizomycotina</taxon>
        <taxon>Sordariomycetes</taxon>
        <taxon>Hypocreomycetidae</taxon>
        <taxon>Hypocreales</taxon>
        <taxon>Bionectriaceae</taxon>
        <taxon>Clonostachys</taxon>
    </lineage>
</organism>
<dbReference type="SUPFAM" id="SSF53613">
    <property type="entry name" value="Ribokinase-like"/>
    <property type="match status" value="1"/>
</dbReference>
<dbReference type="Pfam" id="PF00294">
    <property type="entry name" value="PfkB"/>
    <property type="match status" value="1"/>
</dbReference>
<sequence length="330" mass="35797">MAPFVINQVKFADCYVQDKVPGGTGLYAALGARAVTAKNESSKVGCIVIAGYDFPDDVLGWIQSWGMNLLVHRETGKTSTRGLLKYHDKNFAEKTFSFFASPLLTQVFHLHGSPLLGASAFHFLEVPDILEVQINQLRSTRTVSAIGGVPKIVWEPKPSACQSNGLDSHLRACKLVDVFSPTHIELQSLIGCDINASFSRVSIESCAEIFLASGISSTSAGYVVVRCGKYGNMARSRQGFCQWFPPYHTSTSHVVDATGSGISFLGGFTVGMIKSGGDITEGMIYGTVAASLVIEQFGLPTCQASASVEVWNDLDVEKRIREYRQRIRPA</sequence>
<dbReference type="PANTHER" id="PTHR47098:SF1">
    <property type="entry name" value="PFKB FAMILY CARBOHYDRATE KINASE SUPERFAMILY (AFU_ORTHOLOGUE AFUA_4G09500)"/>
    <property type="match status" value="1"/>
</dbReference>